<organism evidence="12 13">
    <name type="scientific">Deinococcus ruber</name>
    <dbReference type="NCBI Taxonomy" id="1848197"/>
    <lineage>
        <taxon>Bacteria</taxon>
        <taxon>Thermotogati</taxon>
        <taxon>Deinococcota</taxon>
        <taxon>Deinococci</taxon>
        <taxon>Deinococcales</taxon>
        <taxon>Deinococcaceae</taxon>
        <taxon>Deinococcus</taxon>
    </lineage>
</organism>
<dbReference type="InterPro" id="IPR027417">
    <property type="entry name" value="P-loop_NTPase"/>
</dbReference>
<dbReference type="Gene3D" id="3.40.50.300">
    <property type="entry name" value="P-loop containing nucleotide triphosphate hydrolases"/>
    <property type="match status" value="2"/>
</dbReference>
<dbReference type="EC" id="3.6.4.13" evidence="2"/>
<dbReference type="GO" id="GO:0016787">
    <property type="term" value="F:hydrolase activity"/>
    <property type="evidence" value="ECO:0007669"/>
    <property type="project" value="UniProtKB-KW"/>
</dbReference>
<evidence type="ECO:0000256" key="2">
    <source>
        <dbReference type="ARBA" id="ARBA00012552"/>
    </source>
</evidence>
<dbReference type="AlphaFoldDB" id="A0A918BVD5"/>
<dbReference type="GO" id="GO:0003723">
    <property type="term" value="F:RNA binding"/>
    <property type="evidence" value="ECO:0007669"/>
    <property type="project" value="UniProtKB-KW"/>
</dbReference>
<evidence type="ECO:0000256" key="3">
    <source>
        <dbReference type="ARBA" id="ARBA00022741"/>
    </source>
</evidence>
<evidence type="ECO:0000256" key="9">
    <source>
        <dbReference type="SAM" id="MobiDB-lite"/>
    </source>
</evidence>
<dbReference type="RefSeq" id="WP_189087669.1">
    <property type="nucleotide sequence ID" value="NZ_BMQL01000001.1"/>
</dbReference>
<evidence type="ECO:0000256" key="5">
    <source>
        <dbReference type="ARBA" id="ARBA00022806"/>
    </source>
</evidence>
<sequence>MQFTELVSPELAALLAERGILEASPIQEQTLPFTLQGRDLIGRARTGTGKTLAFALPILSKLTPSRDRGRLPRAIVMAPTRELAKQVSEEFSKSGPAIETLTIYGGAAYGPQEKALQRGVDVVVGTPGRIMDHIERGNLSLENVQFAVLDEADEMLSVGFADAIESILSSTPKERQTMLFSATIPDGLARLARNYLDNPLTVDLVGDSRMQAATSVEHLKIRAGRTRTRLLADLLTVYNPERAIIFTRTKREVDELALELIHRGIEAEALHGDLAQSQRERALGAFRSGRVRVLVATDVAARGLDIPEVDLVVQYHLPQDPESYVHRSGRTGRAGRTGTAIVLFGDREQRELRNLEHATGVHFKERAHPTAKEVREAGAQTAANEVRAVGTEFAEPFRSEAERLFSELGIEALSRALARINGATQPTRSVSLLSGEENVVAVMLEGGRMGVPRAVALISRSTNIESRSLGKVRLTTNGIGAVADVPTEVAQKLLKLSPLDGEVTVTIPDELPELQEPREREGSRSFGSRDGGSRGGYQGGRSYGNQGGGGSQGGRGRFGGSGSREGARDSGTSRPRSDFSDREFRPRDDERRR</sequence>
<dbReference type="Pfam" id="PF00271">
    <property type="entry name" value="Helicase_C"/>
    <property type="match status" value="1"/>
</dbReference>
<dbReference type="Pfam" id="PF26142">
    <property type="entry name" value="DD_DDX21-DDX50"/>
    <property type="match status" value="1"/>
</dbReference>
<proteinExistence type="inferred from homology"/>
<dbReference type="InterPro" id="IPR044742">
    <property type="entry name" value="DEAD/DEAH_RhlB"/>
</dbReference>
<dbReference type="EMBL" id="BMQL01000001">
    <property type="protein sequence ID" value="GGQ94009.1"/>
    <property type="molecule type" value="Genomic_DNA"/>
</dbReference>
<dbReference type="InterPro" id="IPR014001">
    <property type="entry name" value="Helicase_ATP-bd"/>
</dbReference>
<evidence type="ECO:0000256" key="7">
    <source>
        <dbReference type="ARBA" id="ARBA00022884"/>
    </source>
</evidence>
<dbReference type="GO" id="GO:0005524">
    <property type="term" value="F:ATP binding"/>
    <property type="evidence" value="ECO:0007669"/>
    <property type="project" value="UniProtKB-KW"/>
</dbReference>
<dbReference type="PROSITE" id="PS51194">
    <property type="entry name" value="HELICASE_CTER"/>
    <property type="match status" value="1"/>
</dbReference>
<dbReference type="PANTHER" id="PTHR47959:SF1">
    <property type="entry name" value="ATP-DEPENDENT RNA HELICASE DBPA"/>
    <property type="match status" value="1"/>
</dbReference>
<evidence type="ECO:0000256" key="6">
    <source>
        <dbReference type="ARBA" id="ARBA00022840"/>
    </source>
</evidence>
<dbReference type="InterPro" id="IPR050079">
    <property type="entry name" value="DEAD_box_RNA_helicase"/>
</dbReference>
<dbReference type="Proteomes" id="UP000603865">
    <property type="component" value="Unassembled WGS sequence"/>
</dbReference>
<keyword evidence="6 8" id="KW-0067">ATP-binding</keyword>
<evidence type="ECO:0000259" key="11">
    <source>
        <dbReference type="PROSITE" id="PS51194"/>
    </source>
</evidence>
<feature type="compositionally biased region" description="Gly residues" evidence="9">
    <location>
        <begin position="529"/>
        <end position="563"/>
    </location>
</feature>
<gene>
    <name evidence="12" type="ORF">GCM10008957_02670</name>
</gene>
<keyword evidence="3 8" id="KW-0547">Nucleotide-binding</keyword>
<dbReference type="InterPro" id="IPR000629">
    <property type="entry name" value="RNA-helicase_DEAD-box_CS"/>
</dbReference>
<evidence type="ECO:0000256" key="8">
    <source>
        <dbReference type="RuleBase" id="RU000492"/>
    </source>
</evidence>
<dbReference type="PANTHER" id="PTHR47959">
    <property type="entry name" value="ATP-DEPENDENT RNA HELICASE RHLE-RELATED"/>
    <property type="match status" value="1"/>
</dbReference>
<dbReference type="InterPro" id="IPR001650">
    <property type="entry name" value="Helicase_C-like"/>
</dbReference>
<feature type="region of interest" description="Disordered" evidence="9">
    <location>
        <begin position="506"/>
        <end position="593"/>
    </location>
</feature>
<evidence type="ECO:0000313" key="13">
    <source>
        <dbReference type="Proteomes" id="UP000603865"/>
    </source>
</evidence>
<dbReference type="SUPFAM" id="SSF52540">
    <property type="entry name" value="P-loop containing nucleoside triphosphate hydrolases"/>
    <property type="match status" value="1"/>
</dbReference>
<dbReference type="CDD" id="cd18787">
    <property type="entry name" value="SF2_C_DEAD"/>
    <property type="match status" value="1"/>
</dbReference>
<dbReference type="Gene3D" id="3.30.70.1800">
    <property type="match status" value="1"/>
</dbReference>
<reference evidence="12" key="1">
    <citation type="journal article" date="2014" name="Int. J. Syst. Evol. Microbiol.">
        <title>Complete genome sequence of Corynebacterium casei LMG S-19264T (=DSM 44701T), isolated from a smear-ripened cheese.</title>
        <authorList>
            <consortium name="US DOE Joint Genome Institute (JGI-PGF)"/>
            <person name="Walter F."/>
            <person name="Albersmeier A."/>
            <person name="Kalinowski J."/>
            <person name="Ruckert C."/>
        </authorList>
    </citation>
    <scope>NUCLEOTIDE SEQUENCE</scope>
    <source>
        <strain evidence="12">JCM 31311</strain>
    </source>
</reference>
<feature type="compositionally biased region" description="Basic and acidic residues" evidence="9">
    <location>
        <begin position="575"/>
        <end position="593"/>
    </location>
</feature>
<comment type="similarity">
    <text evidence="1">Belongs to the DEAD box helicase family. DDX21/DDX50 subfamily.</text>
</comment>
<dbReference type="GO" id="GO:0005829">
    <property type="term" value="C:cytosol"/>
    <property type="evidence" value="ECO:0007669"/>
    <property type="project" value="TreeGrafter"/>
</dbReference>
<dbReference type="Pfam" id="PF08152">
    <property type="entry name" value="GUCT"/>
    <property type="match status" value="1"/>
</dbReference>
<evidence type="ECO:0000256" key="4">
    <source>
        <dbReference type="ARBA" id="ARBA00022801"/>
    </source>
</evidence>
<keyword evidence="4 8" id="KW-0378">Hydrolase</keyword>
<dbReference type="PROSITE" id="PS00039">
    <property type="entry name" value="DEAD_ATP_HELICASE"/>
    <property type="match status" value="1"/>
</dbReference>
<feature type="domain" description="Helicase ATP-binding" evidence="10">
    <location>
        <begin position="31"/>
        <end position="202"/>
    </location>
</feature>
<name>A0A918BVD5_9DEIO</name>
<evidence type="ECO:0000256" key="1">
    <source>
        <dbReference type="ARBA" id="ARBA00006517"/>
    </source>
</evidence>
<dbReference type="CDD" id="cd00268">
    <property type="entry name" value="DEADc"/>
    <property type="match status" value="1"/>
</dbReference>
<keyword evidence="5 8" id="KW-0347">Helicase</keyword>
<protein>
    <recommendedName>
        <fullName evidence="2">RNA helicase</fullName>
        <ecNumber evidence="2">3.6.4.13</ecNumber>
    </recommendedName>
</protein>
<dbReference type="GO" id="GO:0003724">
    <property type="term" value="F:RNA helicase activity"/>
    <property type="evidence" value="ECO:0007669"/>
    <property type="project" value="UniProtKB-EC"/>
</dbReference>
<dbReference type="SMART" id="SM00487">
    <property type="entry name" value="DEXDc"/>
    <property type="match status" value="1"/>
</dbReference>
<keyword evidence="7" id="KW-0694">RNA-binding</keyword>
<dbReference type="SMART" id="SM00490">
    <property type="entry name" value="HELICc"/>
    <property type="match status" value="1"/>
</dbReference>
<dbReference type="InterPro" id="IPR011545">
    <property type="entry name" value="DEAD/DEAH_box_helicase_dom"/>
</dbReference>
<feature type="domain" description="Helicase C-terminal" evidence="11">
    <location>
        <begin position="230"/>
        <end position="378"/>
    </location>
</feature>
<evidence type="ECO:0000259" key="10">
    <source>
        <dbReference type="PROSITE" id="PS51192"/>
    </source>
</evidence>
<evidence type="ECO:0000313" key="12">
    <source>
        <dbReference type="EMBL" id="GGQ94009.1"/>
    </source>
</evidence>
<dbReference type="InterPro" id="IPR059027">
    <property type="entry name" value="DD_DDX21-DDX50"/>
</dbReference>
<reference evidence="12" key="2">
    <citation type="submission" date="2020-09" db="EMBL/GenBank/DDBJ databases">
        <authorList>
            <person name="Sun Q."/>
            <person name="Ohkuma M."/>
        </authorList>
    </citation>
    <scope>NUCLEOTIDE SEQUENCE</scope>
    <source>
        <strain evidence="12">JCM 31311</strain>
    </source>
</reference>
<comment type="caution">
    <text evidence="12">The sequence shown here is derived from an EMBL/GenBank/DDBJ whole genome shotgun (WGS) entry which is preliminary data.</text>
</comment>
<keyword evidence="13" id="KW-1185">Reference proteome</keyword>
<dbReference type="PROSITE" id="PS51192">
    <property type="entry name" value="HELICASE_ATP_BIND_1"/>
    <property type="match status" value="1"/>
</dbReference>
<accession>A0A918BVD5</accession>
<dbReference type="Pfam" id="PF00270">
    <property type="entry name" value="DEAD"/>
    <property type="match status" value="1"/>
</dbReference>
<dbReference type="InterPro" id="IPR012562">
    <property type="entry name" value="GUCT"/>
</dbReference>